<dbReference type="EMBL" id="BGPR01010135">
    <property type="protein sequence ID" value="GBN44445.1"/>
    <property type="molecule type" value="Genomic_DNA"/>
</dbReference>
<dbReference type="EMBL" id="BGPR01007228">
    <property type="protein sequence ID" value="GBN25330.1"/>
    <property type="molecule type" value="Genomic_DNA"/>
</dbReference>
<organism evidence="2 5">
    <name type="scientific">Araneus ventricosus</name>
    <name type="common">Orbweaver spider</name>
    <name type="synonym">Epeira ventricosa</name>
    <dbReference type="NCBI Taxonomy" id="182803"/>
    <lineage>
        <taxon>Eukaryota</taxon>
        <taxon>Metazoa</taxon>
        <taxon>Ecdysozoa</taxon>
        <taxon>Arthropoda</taxon>
        <taxon>Chelicerata</taxon>
        <taxon>Arachnida</taxon>
        <taxon>Araneae</taxon>
        <taxon>Araneomorphae</taxon>
        <taxon>Entelegynae</taxon>
        <taxon>Araneoidea</taxon>
        <taxon>Araneidae</taxon>
        <taxon>Araneus</taxon>
    </lineage>
</organism>
<name>A0A4Y2MFZ2_ARAVE</name>
<comment type="caution">
    <text evidence="2">The sequence shown here is derived from an EMBL/GenBank/DDBJ whole genome shotgun (WGS) entry which is preliminary data.</text>
</comment>
<gene>
    <name evidence="1" type="ORF">AVEN_136694_1</name>
    <name evidence="4" type="ORF">AVEN_203316_1</name>
    <name evidence="2" type="ORF">AVEN_216210_1</name>
    <name evidence="3" type="ORF">AVEN_217093_1</name>
</gene>
<evidence type="ECO:0000313" key="4">
    <source>
        <dbReference type="EMBL" id="GBN44445.1"/>
    </source>
</evidence>
<evidence type="ECO:0000313" key="2">
    <source>
        <dbReference type="EMBL" id="GBN25330.1"/>
    </source>
</evidence>
<keyword evidence="5" id="KW-1185">Reference proteome</keyword>
<dbReference type="EMBL" id="BGPR01010080">
    <property type="protein sequence ID" value="GBN44144.1"/>
    <property type="molecule type" value="Genomic_DNA"/>
</dbReference>
<reference evidence="2 5" key="1">
    <citation type="journal article" date="2019" name="Sci. Rep.">
        <title>Orb-weaving spider Araneus ventricosus genome elucidates the spidroin gene catalogue.</title>
        <authorList>
            <person name="Kono N."/>
            <person name="Nakamura H."/>
            <person name="Ohtoshi R."/>
            <person name="Moran D.A.P."/>
            <person name="Shinohara A."/>
            <person name="Yoshida Y."/>
            <person name="Fujiwara M."/>
            <person name="Mori M."/>
            <person name="Tomita M."/>
            <person name="Arakawa K."/>
        </authorList>
    </citation>
    <scope>NUCLEOTIDE SEQUENCE [LARGE SCALE GENOMIC DNA]</scope>
</reference>
<proteinExistence type="predicted"/>
<dbReference type="EMBL" id="BGPR01007224">
    <property type="protein sequence ID" value="GBN25301.1"/>
    <property type="molecule type" value="Genomic_DNA"/>
</dbReference>
<evidence type="ECO:0000313" key="1">
    <source>
        <dbReference type="EMBL" id="GBN25301.1"/>
    </source>
</evidence>
<sequence>MYLQRFWSTEVSPESTGAGCLPGGLFRETGPHLGFAFRKIKETSSRSLNGCENFIAKVQVSQLAAHYYYYEHSQMTEPIIFFLRFMFLSFGGLTFQRTRMYKVLISCCFTKKSDGRLSLRNGRWD</sequence>
<dbReference type="AlphaFoldDB" id="A0A4Y2MFZ2"/>
<evidence type="ECO:0000313" key="5">
    <source>
        <dbReference type="Proteomes" id="UP000499080"/>
    </source>
</evidence>
<dbReference type="Proteomes" id="UP000499080">
    <property type="component" value="Unassembled WGS sequence"/>
</dbReference>
<evidence type="ECO:0000313" key="3">
    <source>
        <dbReference type="EMBL" id="GBN44144.1"/>
    </source>
</evidence>
<protein>
    <submittedName>
        <fullName evidence="2">Uncharacterized protein</fullName>
    </submittedName>
</protein>
<accession>A0A4Y2MFZ2</accession>